<dbReference type="EC" id="3.5.1.4" evidence="3"/>
<dbReference type="Gene3D" id="3.90.1300.10">
    <property type="entry name" value="Amidase signature (AS) domain"/>
    <property type="match status" value="1"/>
</dbReference>
<dbReference type="AlphaFoldDB" id="A0A165HRB6"/>
<evidence type="ECO:0000313" key="9">
    <source>
        <dbReference type="Proteomes" id="UP000077266"/>
    </source>
</evidence>
<dbReference type="Pfam" id="PF01425">
    <property type="entry name" value="Amidase"/>
    <property type="match status" value="1"/>
</dbReference>
<dbReference type="PANTHER" id="PTHR45847:SF6">
    <property type="entry name" value="FATTY ACID AMIDE HYDROLASE"/>
    <property type="match status" value="1"/>
</dbReference>
<dbReference type="InterPro" id="IPR020556">
    <property type="entry name" value="Amidase_CS"/>
</dbReference>
<feature type="active site" description="Charge relay system" evidence="5">
    <location>
        <position position="217"/>
    </location>
</feature>
<gene>
    <name evidence="8" type="ORF">EXIGLDRAFT_647378</name>
</gene>
<feature type="active site" description="Charge relay system" evidence="5">
    <location>
        <position position="118"/>
    </location>
</feature>
<dbReference type="EMBL" id="KV426010">
    <property type="protein sequence ID" value="KZV92352.1"/>
    <property type="molecule type" value="Genomic_DNA"/>
</dbReference>
<proteinExistence type="inferred from homology"/>
<dbReference type="GO" id="GO:0017064">
    <property type="term" value="F:fatty acid amide hydrolase activity"/>
    <property type="evidence" value="ECO:0007669"/>
    <property type="project" value="TreeGrafter"/>
</dbReference>
<evidence type="ECO:0000256" key="4">
    <source>
        <dbReference type="ARBA" id="ARBA00022801"/>
    </source>
</evidence>
<protein>
    <recommendedName>
        <fullName evidence="3">amidase</fullName>
        <ecNumber evidence="3">3.5.1.4</ecNumber>
    </recommendedName>
</protein>
<dbReference type="GO" id="GO:0004040">
    <property type="term" value="F:amidase activity"/>
    <property type="evidence" value="ECO:0007669"/>
    <property type="project" value="UniProtKB-EC"/>
</dbReference>
<dbReference type="SUPFAM" id="SSF75304">
    <property type="entry name" value="Amidase signature (AS) enzymes"/>
    <property type="match status" value="1"/>
</dbReference>
<name>A0A165HRB6_EXIGL</name>
<feature type="binding site" evidence="6">
    <location>
        <position position="193"/>
    </location>
    <ligand>
        <name>substrate</name>
    </ligand>
</feature>
<organism evidence="8 9">
    <name type="scientific">Exidia glandulosa HHB12029</name>
    <dbReference type="NCBI Taxonomy" id="1314781"/>
    <lineage>
        <taxon>Eukaryota</taxon>
        <taxon>Fungi</taxon>
        <taxon>Dikarya</taxon>
        <taxon>Basidiomycota</taxon>
        <taxon>Agaricomycotina</taxon>
        <taxon>Agaricomycetes</taxon>
        <taxon>Auriculariales</taxon>
        <taxon>Exidiaceae</taxon>
        <taxon>Exidia</taxon>
    </lineage>
</organism>
<sequence length="571" mass="61567">MWPFSNANWKETARAKQDVRAAAVDAGLATAGPATSDDNVYLGATACHIAQQIKTGQWSAGQVVRAYVRRAGLAQSRFNCFTEVRFKEAIQEADALDAEFATSKTPRGRFHGVPLSIKEQFDLAGYDSSNGYTAWTTDPALEDAGLVEILRSEGAIVLGKTNIGQTLMFFESVNPVFGRTSNPWNDKHTCGGSSGGEGALLAADGSAFGIGTDIGGSLRIPAFYCGIYSLKPTLGRISRVGLKLTAPGLESIPLVSGPMGRSVEDVDAVARIAFGRPTRGWESLPPVPYTEFKTDSTTRLRFGYYTFDGCIRSSPATQRAVLETVAALRGAGHEVVEFTPPSSNTAAELFVGLVAADGYSTMLKPLASDPQMDELFLITLGPKLPGFIRSVVGWLVSKLLGDEHFRDNIMASRKRDVAGLYKLIAARDEYTKLWYKEVWDAHGFDGLVVPSQAIPAPPHGATKLVPQLSVSTFLWNILDFPTGAVPVTRVDPTVDTLTPEWLASGPRGGIMVERTLYHGSKPLYDAKAMSGLPVGVQIVGRRWQDEKVLAMMRIADDALGKRSFGPGSWTP</sequence>
<dbReference type="OrthoDB" id="6428749at2759"/>
<dbReference type="PROSITE" id="PS00571">
    <property type="entry name" value="AMIDASES"/>
    <property type="match status" value="1"/>
</dbReference>
<evidence type="ECO:0000256" key="5">
    <source>
        <dbReference type="PIRSR" id="PIRSR001221-1"/>
    </source>
</evidence>
<dbReference type="InterPro" id="IPR052096">
    <property type="entry name" value="Endocannabinoid_amidase"/>
</dbReference>
<comment type="similarity">
    <text evidence="2">Belongs to the amidase family.</text>
</comment>
<feature type="domain" description="Amidase" evidence="7">
    <location>
        <begin position="63"/>
        <end position="549"/>
    </location>
</feature>
<feature type="active site" description="Charge relay system" evidence="5">
    <location>
        <position position="193"/>
    </location>
</feature>
<reference evidence="8 9" key="1">
    <citation type="journal article" date="2016" name="Mol. Biol. Evol.">
        <title>Comparative Genomics of Early-Diverging Mushroom-Forming Fungi Provides Insights into the Origins of Lignocellulose Decay Capabilities.</title>
        <authorList>
            <person name="Nagy L.G."/>
            <person name="Riley R."/>
            <person name="Tritt A."/>
            <person name="Adam C."/>
            <person name="Daum C."/>
            <person name="Floudas D."/>
            <person name="Sun H."/>
            <person name="Yadav J.S."/>
            <person name="Pangilinan J."/>
            <person name="Larsson K.H."/>
            <person name="Matsuura K."/>
            <person name="Barry K."/>
            <person name="Labutti K."/>
            <person name="Kuo R."/>
            <person name="Ohm R.A."/>
            <person name="Bhattacharya S.S."/>
            <person name="Shirouzu T."/>
            <person name="Yoshinaga Y."/>
            <person name="Martin F.M."/>
            <person name="Grigoriev I.V."/>
            <person name="Hibbett D.S."/>
        </authorList>
    </citation>
    <scope>NUCLEOTIDE SEQUENCE [LARGE SCALE GENOMIC DNA]</scope>
    <source>
        <strain evidence="8 9">HHB12029</strain>
    </source>
</reference>
<dbReference type="InterPro" id="IPR023631">
    <property type="entry name" value="Amidase_dom"/>
</dbReference>
<evidence type="ECO:0000256" key="6">
    <source>
        <dbReference type="PIRSR" id="PIRSR001221-2"/>
    </source>
</evidence>
<dbReference type="STRING" id="1314781.A0A165HRB6"/>
<dbReference type="GO" id="GO:0009062">
    <property type="term" value="P:fatty acid catabolic process"/>
    <property type="evidence" value="ECO:0007669"/>
    <property type="project" value="TreeGrafter"/>
</dbReference>
<dbReference type="PIRSF" id="PIRSF001221">
    <property type="entry name" value="Amidase_fungi"/>
    <property type="match status" value="1"/>
</dbReference>
<dbReference type="InterPro" id="IPR036928">
    <property type="entry name" value="AS_sf"/>
</dbReference>
<feature type="binding site" evidence="6">
    <location>
        <begin position="214"/>
        <end position="217"/>
    </location>
    <ligand>
        <name>substrate</name>
    </ligand>
</feature>
<evidence type="ECO:0000256" key="3">
    <source>
        <dbReference type="ARBA" id="ARBA00012922"/>
    </source>
</evidence>
<feature type="binding site" evidence="6">
    <location>
        <position position="167"/>
    </location>
    <ligand>
        <name>substrate</name>
    </ligand>
</feature>
<evidence type="ECO:0000259" key="7">
    <source>
        <dbReference type="Pfam" id="PF01425"/>
    </source>
</evidence>
<evidence type="ECO:0000256" key="2">
    <source>
        <dbReference type="ARBA" id="ARBA00009199"/>
    </source>
</evidence>
<dbReference type="FunFam" id="3.90.1300.10:FF:000003">
    <property type="entry name" value="Amidase signature enzyme"/>
    <property type="match status" value="1"/>
</dbReference>
<evidence type="ECO:0000256" key="1">
    <source>
        <dbReference type="ARBA" id="ARBA00001311"/>
    </source>
</evidence>
<evidence type="ECO:0000313" key="8">
    <source>
        <dbReference type="EMBL" id="KZV92352.1"/>
    </source>
</evidence>
<keyword evidence="4" id="KW-0378">Hydrolase</keyword>
<comment type="catalytic activity">
    <reaction evidence="1">
        <text>a monocarboxylic acid amide + H2O = a monocarboxylate + NH4(+)</text>
        <dbReference type="Rhea" id="RHEA:12020"/>
        <dbReference type="ChEBI" id="CHEBI:15377"/>
        <dbReference type="ChEBI" id="CHEBI:28938"/>
        <dbReference type="ChEBI" id="CHEBI:35757"/>
        <dbReference type="ChEBI" id="CHEBI:83628"/>
        <dbReference type="EC" id="3.5.1.4"/>
    </reaction>
</comment>
<keyword evidence="9" id="KW-1185">Reference proteome</keyword>
<accession>A0A165HRB6</accession>
<dbReference type="PANTHER" id="PTHR45847">
    <property type="entry name" value="FATTY ACID AMIDE HYDROLASE"/>
    <property type="match status" value="1"/>
</dbReference>
<dbReference type="Proteomes" id="UP000077266">
    <property type="component" value="Unassembled WGS sequence"/>
</dbReference>
<dbReference type="InParanoid" id="A0A165HRB6"/>